<sequence length="69" mass="7921">MNNITEEIDELIYYLHLELESNSCLVPCEDGSGIFVSTGAINGFTSRLKRALRDEDYRHNLLNKFKGKQ</sequence>
<evidence type="ECO:0000313" key="1">
    <source>
        <dbReference type="EMBL" id="XDG30821.1"/>
    </source>
</evidence>
<organism evidence="1">
    <name type="scientific">Vibrio phage P018-4</name>
    <dbReference type="NCBI Taxonomy" id="3229728"/>
    <lineage>
        <taxon>Viruses</taxon>
        <taxon>Duplodnaviria</taxon>
        <taxon>Heunggongvirae</taxon>
        <taxon>Uroviricota</taxon>
        <taxon>Caudoviricetes</taxon>
    </lineage>
</organism>
<dbReference type="EMBL" id="PP934186">
    <property type="protein sequence ID" value="XDG30821.1"/>
    <property type="molecule type" value="Genomic_DNA"/>
</dbReference>
<reference evidence="1" key="1">
    <citation type="submission" date="2024-06" db="EMBL/GenBank/DDBJ databases">
        <authorList>
            <person name="Yang R."/>
        </authorList>
    </citation>
    <scope>NUCLEOTIDE SEQUENCE</scope>
</reference>
<proteinExistence type="predicted"/>
<name>A0AB39AJC9_9CAUD</name>
<protein>
    <submittedName>
        <fullName evidence="1">Uncharacterized protein</fullName>
    </submittedName>
</protein>
<accession>A0AB39AJC9</accession>